<keyword evidence="3" id="KW-0456">Lyase</keyword>
<proteinExistence type="inferred from homology"/>
<dbReference type="AlphaFoldDB" id="A0A4Q7N811"/>
<gene>
    <name evidence="5" type="ORF">EV675_4735</name>
</gene>
<accession>A0A4Q7N811</accession>
<dbReference type="PANTHER" id="PTHR30502:SF0">
    <property type="entry name" value="PHOSPHOENOLPYRUVATE CARBOXYLASE FAMILY PROTEIN"/>
    <property type="match status" value="1"/>
</dbReference>
<dbReference type="OrthoDB" id="86160at2"/>
<organism evidence="5 6">
    <name type="scientific">Pigmentiphaga kullae</name>
    <dbReference type="NCBI Taxonomy" id="151784"/>
    <lineage>
        <taxon>Bacteria</taxon>
        <taxon>Pseudomonadati</taxon>
        <taxon>Pseudomonadota</taxon>
        <taxon>Betaproteobacteria</taxon>
        <taxon>Burkholderiales</taxon>
        <taxon>Alcaligenaceae</taxon>
        <taxon>Pigmentiphaga</taxon>
    </lineage>
</organism>
<reference evidence="5 6" key="1">
    <citation type="submission" date="2019-02" db="EMBL/GenBank/DDBJ databases">
        <title>Genomic Encyclopedia of Type Strains, Phase IV (KMG-IV): sequencing the most valuable type-strain genomes for metagenomic binning, comparative biology and taxonomic classification.</title>
        <authorList>
            <person name="Goeker M."/>
        </authorList>
    </citation>
    <scope>NUCLEOTIDE SEQUENCE [LARGE SCALE GENOMIC DNA]</scope>
    <source>
        <strain evidence="5 6">K24</strain>
    </source>
</reference>
<dbReference type="GO" id="GO:0016832">
    <property type="term" value="F:aldehyde-lyase activity"/>
    <property type="evidence" value="ECO:0007669"/>
    <property type="project" value="TreeGrafter"/>
</dbReference>
<dbReference type="RefSeq" id="WP_130360596.1">
    <property type="nucleotide sequence ID" value="NZ_SGXC01000003.1"/>
</dbReference>
<keyword evidence="2" id="KW-0479">Metal-binding</keyword>
<dbReference type="GO" id="GO:0005737">
    <property type="term" value="C:cytoplasm"/>
    <property type="evidence" value="ECO:0007669"/>
    <property type="project" value="TreeGrafter"/>
</dbReference>
<dbReference type="InterPro" id="IPR005000">
    <property type="entry name" value="Aldolase/citrate-lyase_domain"/>
</dbReference>
<dbReference type="EMBL" id="SGXC01000003">
    <property type="protein sequence ID" value="RZS78094.1"/>
    <property type="molecule type" value="Genomic_DNA"/>
</dbReference>
<dbReference type="Gene3D" id="3.20.20.60">
    <property type="entry name" value="Phosphoenolpyruvate-binding domains"/>
    <property type="match status" value="1"/>
</dbReference>
<evidence type="ECO:0000256" key="2">
    <source>
        <dbReference type="ARBA" id="ARBA00022723"/>
    </source>
</evidence>
<dbReference type="PANTHER" id="PTHR30502">
    <property type="entry name" value="2-KETO-3-DEOXY-L-RHAMNONATE ALDOLASE"/>
    <property type="match status" value="1"/>
</dbReference>
<dbReference type="GO" id="GO:0046872">
    <property type="term" value="F:metal ion binding"/>
    <property type="evidence" value="ECO:0007669"/>
    <property type="project" value="UniProtKB-KW"/>
</dbReference>
<name>A0A4Q7N811_9BURK</name>
<dbReference type="Pfam" id="PF03328">
    <property type="entry name" value="HpcH_HpaI"/>
    <property type="match status" value="1"/>
</dbReference>
<dbReference type="SUPFAM" id="SSF51621">
    <property type="entry name" value="Phosphoenolpyruvate/pyruvate domain"/>
    <property type="match status" value="1"/>
</dbReference>
<comment type="similarity">
    <text evidence="1">Belongs to the HpcH/HpaI aldolase family.</text>
</comment>
<sequence>MYFPNRVKAAMKDGRKSYGAILSWPSPQTVEIVGKLGLDFIQIDGEHGAFSLREIEETCRAADLCGMTTLARVPDIRSSTIQQFIDRGVQGIVAPHISTLEQAEQVVRAAYFGPMGDRSFGSARGVDYAMDKGDRTGFYRRCNENMVVCLMIEDREGLENLPSMVNLDAVDFFYIGMNDFSQGLGYPGQAKHPEVLKARAKAFDIVHAAGKRMREDFIEDVSSKEIVTEGTRCLWQHTIGQAS</sequence>
<dbReference type="InterPro" id="IPR040442">
    <property type="entry name" value="Pyrv_kinase-like_dom_sf"/>
</dbReference>
<dbReference type="InterPro" id="IPR050251">
    <property type="entry name" value="HpcH-HpaI_aldolase"/>
</dbReference>
<dbReference type="Proteomes" id="UP000292445">
    <property type="component" value="Unassembled WGS sequence"/>
</dbReference>
<evidence type="ECO:0000256" key="1">
    <source>
        <dbReference type="ARBA" id="ARBA00005568"/>
    </source>
</evidence>
<comment type="caution">
    <text evidence="5">The sequence shown here is derived from an EMBL/GenBank/DDBJ whole genome shotgun (WGS) entry which is preliminary data.</text>
</comment>
<evidence type="ECO:0000313" key="6">
    <source>
        <dbReference type="Proteomes" id="UP000292445"/>
    </source>
</evidence>
<evidence type="ECO:0000313" key="5">
    <source>
        <dbReference type="EMBL" id="RZS78094.1"/>
    </source>
</evidence>
<keyword evidence="6" id="KW-1185">Reference proteome</keyword>
<protein>
    <submittedName>
        <fullName evidence="5">4-hydroxy-2-oxoheptanedioate aldolase</fullName>
    </submittedName>
</protein>
<evidence type="ECO:0000256" key="3">
    <source>
        <dbReference type="ARBA" id="ARBA00023239"/>
    </source>
</evidence>
<feature type="domain" description="HpcH/HpaI aldolase/citrate lyase" evidence="4">
    <location>
        <begin position="26"/>
        <end position="227"/>
    </location>
</feature>
<dbReference type="InterPro" id="IPR015813">
    <property type="entry name" value="Pyrv/PenolPyrv_kinase-like_dom"/>
</dbReference>
<evidence type="ECO:0000259" key="4">
    <source>
        <dbReference type="Pfam" id="PF03328"/>
    </source>
</evidence>